<feature type="region of interest" description="Disordered" evidence="1">
    <location>
        <begin position="17"/>
        <end position="68"/>
    </location>
</feature>
<evidence type="ECO:0000313" key="3">
    <source>
        <dbReference type="Proteomes" id="UP000628669"/>
    </source>
</evidence>
<evidence type="ECO:0000256" key="1">
    <source>
        <dbReference type="SAM" id="MobiDB-lite"/>
    </source>
</evidence>
<evidence type="ECO:0000313" key="2">
    <source>
        <dbReference type="EMBL" id="MBK1897491.1"/>
    </source>
</evidence>
<comment type="caution">
    <text evidence="2">The sequence shown here is derived from an EMBL/GenBank/DDBJ whole genome shotgun (WGS) entry which is preliminary data.</text>
</comment>
<dbReference type="Proteomes" id="UP000628669">
    <property type="component" value="Unassembled WGS sequence"/>
</dbReference>
<name>A0ABS1FYF5_9FLAO</name>
<evidence type="ECO:0008006" key="4">
    <source>
        <dbReference type="Google" id="ProtNLM"/>
    </source>
</evidence>
<gene>
    <name evidence="2" type="ORF">JHL15_17120</name>
</gene>
<reference evidence="3" key="1">
    <citation type="submission" date="2021-01" db="EMBL/GenBank/DDBJ databases">
        <title>Genome public.</title>
        <authorList>
            <person name="Liu C."/>
            <person name="Sun Q."/>
        </authorList>
    </citation>
    <scope>NUCLEOTIDE SEQUENCE [LARGE SCALE GENOMIC DNA]</scope>
    <source>
        <strain evidence="3">YIM B02567</strain>
    </source>
</reference>
<dbReference type="EMBL" id="JAENHK010000010">
    <property type="protein sequence ID" value="MBK1897491.1"/>
    <property type="molecule type" value="Genomic_DNA"/>
</dbReference>
<sequence>MKTLFLICLFLVISCNNNKNNSSSQKYDESRELVPNPEGYQKDTFPSDTMHHSSANKDSIKTKNKNIK</sequence>
<organism evidence="2 3">
    <name type="scientific">Chryseobacterium paridis</name>
    <dbReference type="NCBI Taxonomy" id="2800328"/>
    <lineage>
        <taxon>Bacteria</taxon>
        <taxon>Pseudomonadati</taxon>
        <taxon>Bacteroidota</taxon>
        <taxon>Flavobacteriia</taxon>
        <taxon>Flavobacteriales</taxon>
        <taxon>Weeksellaceae</taxon>
        <taxon>Chryseobacterium group</taxon>
        <taxon>Chryseobacterium</taxon>
    </lineage>
</organism>
<keyword evidence="3" id="KW-1185">Reference proteome</keyword>
<dbReference type="PROSITE" id="PS51257">
    <property type="entry name" value="PROKAR_LIPOPROTEIN"/>
    <property type="match status" value="1"/>
</dbReference>
<protein>
    <recommendedName>
        <fullName evidence="4">Quinol oxidase subunit 4</fullName>
    </recommendedName>
</protein>
<proteinExistence type="predicted"/>
<dbReference type="RefSeq" id="WP_200247728.1">
    <property type="nucleotide sequence ID" value="NZ_JAENHK010000010.1"/>
</dbReference>
<accession>A0ABS1FYF5</accession>
<feature type="compositionally biased region" description="Polar residues" evidence="1">
    <location>
        <begin position="44"/>
        <end position="57"/>
    </location>
</feature>